<feature type="domain" description="Peptidase S12 Pab87-related C-terminal" evidence="3">
    <location>
        <begin position="416"/>
        <end position="520"/>
    </location>
</feature>
<feature type="chain" id="PRO_5012304562" evidence="1">
    <location>
        <begin position="23"/>
        <end position="526"/>
    </location>
</feature>
<feature type="signal peptide" evidence="1">
    <location>
        <begin position="1"/>
        <end position="22"/>
    </location>
</feature>
<protein>
    <submittedName>
        <fullName evidence="4">CubicO group peptidase, beta-lactamase class C family</fullName>
    </submittedName>
</protein>
<dbReference type="InterPro" id="IPR001466">
    <property type="entry name" value="Beta-lactam-related"/>
</dbReference>
<keyword evidence="5" id="KW-1185">Reference proteome</keyword>
<organism evidence="4 5">
    <name type="scientific">Allosphingosinicella indica</name>
    <dbReference type="NCBI Taxonomy" id="941907"/>
    <lineage>
        <taxon>Bacteria</taxon>
        <taxon>Pseudomonadati</taxon>
        <taxon>Pseudomonadota</taxon>
        <taxon>Alphaproteobacteria</taxon>
        <taxon>Sphingomonadales</taxon>
        <taxon>Sphingomonadaceae</taxon>
        <taxon>Allosphingosinicella</taxon>
    </lineage>
</organism>
<evidence type="ECO:0000313" key="4">
    <source>
        <dbReference type="EMBL" id="SMF72364.1"/>
    </source>
</evidence>
<dbReference type="Gene3D" id="3.40.710.10">
    <property type="entry name" value="DD-peptidase/beta-lactamase superfamily"/>
    <property type="match status" value="1"/>
</dbReference>
<gene>
    <name evidence="4" type="ORF">SAMN06295910_2014</name>
</gene>
<dbReference type="RefSeq" id="WP_085218652.1">
    <property type="nucleotide sequence ID" value="NZ_LT840185.1"/>
</dbReference>
<dbReference type="AlphaFoldDB" id="A0A1X7GND6"/>
<dbReference type="Pfam" id="PF11954">
    <property type="entry name" value="DUF3471"/>
    <property type="match status" value="1"/>
</dbReference>
<dbReference type="OrthoDB" id="5377981at2"/>
<accession>A0A1X7GND6</accession>
<dbReference type="PANTHER" id="PTHR46825">
    <property type="entry name" value="D-ALANYL-D-ALANINE-CARBOXYPEPTIDASE/ENDOPEPTIDASE AMPH"/>
    <property type="match status" value="1"/>
</dbReference>
<evidence type="ECO:0000256" key="1">
    <source>
        <dbReference type="SAM" id="SignalP"/>
    </source>
</evidence>
<dbReference type="InterPro" id="IPR050491">
    <property type="entry name" value="AmpC-like"/>
</dbReference>
<reference evidence="5" key="1">
    <citation type="submission" date="2017-04" db="EMBL/GenBank/DDBJ databases">
        <authorList>
            <person name="Varghese N."/>
            <person name="Submissions S."/>
        </authorList>
    </citation>
    <scope>NUCLEOTIDE SEQUENCE [LARGE SCALE GENOMIC DNA]</scope>
    <source>
        <strain evidence="5">Dd16</strain>
    </source>
</reference>
<evidence type="ECO:0000259" key="3">
    <source>
        <dbReference type="Pfam" id="PF11954"/>
    </source>
</evidence>
<evidence type="ECO:0000313" key="5">
    <source>
        <dbReference type="Proteomes" id="UP000192934"/>
    </source>
</evidence>
<keyword evidence="1" id="KW-0732">Signal</keyword>
<evidence type="ECO:0000259" key="2">
    <source>
        <dbReference type="Pfam" id="PF00144"/>
    </source>
</evidence>
<dbReference type="Proteomes" id="UP000192934">
    <property type="component" value="Chromosome I"/>
</dbReference>
<dbReference type="InterPro" id="IPR012338">
    <property type="entry name" value="Beta-lactam/transpept-like"/>
</dbReference>
<sequence>MRIVRKAAFATLLLCIAPALHAAPPEGFEARVEALRKQAGVPGLSLAIVENGQTTMARGFGVRQLGRPETVDGATILPTGSTGKAFTVAGLAILVDQGRIKWDDKVIDHLPWFRMYDPYVTREMTVRDLLVHRSGLGLGAGDLLFVPRTNLSRRESVKRLAHIKPATSFRYGYAYDNILYMVAGQLIEEVTGQTWEAFTAEHVLKRAGMNVSTADEDARFATANRAFPHARMNGGLRGAGDQERLDERDELGRNAAPAGGLAISAEDMTRWLKIQLAHGALPEGGRLFSEEQAKEMWTPVVLQPISPMPEELKPAEPMFDGYALGWDVRDYRGAKLVWHGGAVFGFLTAVVLIPEKNVGFSIIINSEDGYLIRGLMFELIDHYLGAPDYGWPEKWAGFAKKRVAAGVAAMKAQQAKPAKVGPSLPRGRYAGTFTDPWYGNIEIKPAGKGLAIDFKSTPRMGGRLEHWQYDTFVTRFDDKTIEPAYVTFALDADGKVDRITMKAVSPLADFSYDYHDLLFTPAAAGK</sequence>
<feature type="domain" description="Beta-lactamase-related" evidence="2">
    <location>
        <begin position="28"/>
        <end position="369"/>
    </location>
</feature>
<dbReference type="SUPFAM" id="SSF56601">
    <property type="entry name" value="beta-lactamase/transpeptidase-like"/>
    <property type="match status" value="1"/>
</dbReference>
<dbReference type="Pfam" id="PF00144">
    <property type="entry name" value="Beta-lactamase"/>
    <property type="match status" value="1"/>
</dbReference>
<dbReference type="Gene3D" id="2.40.128.600">
    <property type="match status" value="1"/>
</dbReference>
<dbReference type="InterPro" id="IPR021860">
    <property type="entry name" value="Peptidase_S12_Pab87-rel_C"/>
</dbReference>
<proteinExistence type="predicted"/>
<name>A0A1X7GND6_9SPHN</name>
<dbReference type="STRING" id="941907.SAMN06295910_2014"/>
<dbReference type="PANTHER" id="PTHR46825:SF15">
    <property type="entry name" value="BETA-LACTAMASE-RELATED DOMAIN-CONTAINING PROTEIN"/>
    <property type="match status" value="1"/>
</dbReference>
<dbReference type="EMBL" id="LT840185">
    <property type="protein sequence ID" value="SMF72364.1"/>
    <property type="molecule type" value="Genomic_DNA"/>
</dbReference>